<accession>A0A195DU16</accession>
<keyword evidence="2" id="KW-1185">Reference proteome</keyword>
<protein>
    <submittedName>
        <fullName evidence="1">Uncharacterized protein</fullName>
    </submittedName>
</protein>
<sequence length="149" mass="17332">MRRRKRSIEYNDVQFHTLFGYNLHAEYEDNHSTEKSRNYSHNLTFYIKHPSNEISLSGKHSVDRYSDNLSLLFIVSNCAERSYKTYPAAVENLFNCKIRSLGKEGKHTALRASLYRRHRAHQYLSLPQSNSLVTTARLYTSLLSTNSPS</sequence>
<name>A0A195DU16_9HYME</name>
<dbReference type="Proteomes" id="UP000078492">
    <property type="component" value="Unassembled WGS sequence"/>
</dbReference>
<evidence type="ECO:0000313" key="1">
    <source>
        <dbReference type="EMBL" id="KYN16252.1"/>
    </source>
</evidence>
<reference evidence="1 2" key="1">
    <citation type="submission" date="2015-09" db="EMBL/GenBank/DDBJ databases">
        <title>Trachymyrmex cornetzi WGS genome.</title>
        <authorList>
            <person name="Nygaard S."/>
            <person name="Hu H."/>
            <person name="Boomsma J."/>
            <person name="Zhang G."/>
        </authorList>
    </citation>
    <scope>NUCLEOTIDE SEQUENCE [LARGE SCALE GENOMIC DNA]</scope>
    <source>
        <strain evidence="1">Tcor2-1</strain>
        <tissue evidence="1">Whole body</tissue>
    </source>
</reference>
<dbReference type="EMBL" id="KQ980390">
    <property type="protein sequence ID" value="KYN16252.1"/>
    <property type="molecule type" value="Genomic_DNA"/>
</dbReference>
<evidence type="ECO:0000313" key="2">
    <source>
        <dbReference type="Proteomes" id="UP000078492"/>
    </source>
</evidence>
<organism evidence="1 2">
    <name type="scientific">Trachymyrmex cornetzi</name>
    <dbReference type="NCBI Taxonomy" id="471704"/>
    <lineage>
        <taxon>Eukaryota</taxon>
        <taxon>Metazoa</taxon>
        <taxon>Ecdysozoa</taxon>
        <taxon>Arthropoda</taxon>
        <taxon>Hexapoda</taxon>
        <taxon>Insecta</taxon>
        <taxon>Pterygota</taxon>
        <taxon>Neoptera</taxon>
        <taxon>Endopterygota</taxon>
        <taxon>Hymenoptera</taxon>
        <taxon>Apocrita</taxon>
        <taxon>Aculeata</taxon>
        <taxon>Formicoidea</taxon>
        <taxon>Formicidae</taxon>
        <taxon>Myrmicinae</taxon>
        <taxon>Trachymyrmex</taxon>
    </lineage>
</organism>
<dbReference type="AlphaFoldDB" id="A0A195DU16"/>
<gene>
    <name evidence="1" type="ORF">ALC57_11463</name>
</gene>
<proteinExistence type="predicted"/>